<feature type="signal peptide" evidence="1">
    <location>
        <begin position="1"/>
        <end position="25"/>
    </location>
</feature>
<dbReference type="OrthoDB" id="4735719at2"/>
<proteinExistence type="predicted"/>
<evidence type="ECO:0000256" key="1">
    <source>
        <dbReference type="SAM" id="SignalP"/>
    </source>
</evidence>
<dbReference type="EMBL" id="QJJU01000010">
    <property type="protein sequence ID" value="PXX07765.1"/>
    <property type="molecule type" value="Genomic_DNA"/>
</dbReference>
<sequence>MLKRTAIATLAALTAGLLLAAPATADPGDNPCELAITFLCRFVPLAPDLDHDIDLTQQQAVDPNAPPPESLPVVDPCAAGCI</sequence>
<protein>
    <recommendedName>
        <fullName evidence="4">Fibronectin-binding protein</fullName>
    </recommendedName>
</protein>
<reference evidence="3" key="1">
    <citation type="submission" date="2018-05" db="EMBL/GenBank/DDBJ databases">
        <authorList>
            <person name="Deangelis K."/>
            <person name="Huntemann M."/>
            <person name="Clum A."/>
            <person name="Pillay M."/>
            <person name="Palaniappan K."/>
            <person name="Varghese N."/>
            <person name="Mikhailova N."/>
            <person name="Stamatis D."/>
            <person name="Reddy T."/>
            <person name="Daum C."/>
            <person name="Shapiro N."/>
            <person name="Ivanova N."/>
            <person name="Kyrpides N."/>
            <person name="Woyke T."/>
        </authorList>
    </citation>
    <scope>NUCLEOTIDE SEQUENCE [LARGE SCALE GENOMIC DNA]</scope>
    <source>
        <strain evidence="3">GAS496</strain>
    </source>
</reference>
<keyword evidence="1" id="KW-0732">Signal</keyword>
<name>A0A318HK24_9MYCO</name>
<dbReference type="RefSeq" id="WP_110317126.1">
    <property type="nucleotide sequence ID" value="NZ_QJJU01000010.1"/>
</dbReference>
<reference evidence="2 3" key="2">
    <citation type="submission" date="2018-06" db="EMBL/GenBank/DDBJ databases">
        <title>Sequencing of bacterial isolates from soil warming experiment in Harvard Forest, Massachusetts, USA.</title>
        <authorList>
            <person name="Deangelis K.PhD."/>
        </authorList>
    </citation>
    <scope>NUCLEOTIDE SEQUENCE [LARGE SCALE GENOMIC DNA]</scope>
    <source>
        <strain evidence="2 3">GAS496</strain>
    </source>
</reference>
<evidence type="ECO:0008006" key="4">
    <source>
        <dbReference type="Google" id="ProtNLM"/>
    </source>
</evidence>
<dbReference type="AlphaFoldDB" id="A0A318HK24"/>
<comment type="caution">
    <text evidence="2">The sequence shown here is derived from an EMBL/GenBank/DDBJ whole genome shotgun (WGS) entry which is preliminary data.</text>
</comment>
<accession>A0A318HK24</accession>
<evidence type="ECO:0000313" key="3">
    <source>
        <dbReference type="Proteomes" id="UP000247781"/>
    </source>
</evidence>
<organism evidence="2 3">
    <name type="scientific">Mycolicibacterium moriokaense</name>
    <dbReference type="NCBI Taxonomy" id="39691"/>
    <lineage>
        <taxon>Bacteria</taxon>
        <taxon>Bacillati</taxon>
        <taxon>Actinomycetota</taxon>
        <taxon>Actinomycetes</taxon>
        <taxon>Mycobacteriales</taxon>
        <taxon>Mycobacteriaceae</taxon>
        <taxon>Mycolicibacterium</taxon>
    </lineage>
</organism>
<keyword evidence="3" id="KW-1185">Reference proteome</keyword>
<gene>
    <name evidence="2" type="ORF">C8E89_110151</name>
</gene>
<feature type="chain" id="PRO_5016435198" description="Fibronectin-binding protein" evidence="1">
    <location>
        <begin position="26"/>
        <end position="82"/>
    </location>
</feature>
<dbReference type="Proteomes" id="UP000247781">
    <property type="component" value="Unassembled WGS sequence"/>
</dbReference>
<evidence type="ECO:0000313" key="2">
    <source>
        <dbReference type="EMBL" id="PXX07765.1"/>
    </source>
</evidence>